<gene>
    <name evidence="2" type="ORF">E4665_02360</name>
</gene>
<evidence type="ECO:0000259" key="1">
    <source>
        <dbReference type="Pfam" id="PF01764"/>
    </source>
</evidence>
<dbReference type="AlphaFoldDB" id="A0A4Z0GSY2"/>
<dbReference type="SUPFAM" id="SSF53474">
    <property type="entry name" value="alpha/beta-Hydrolases"/>
    <property type="match status" value="1"/>
</dbReference>
<dbReference type="EMBL" id="SRJD01000002">
    <property type="protein sequence ID" value="TGA99811.1"/>
    <property type="molecule type" value="Genomic_DNA"/>
</dbReference>
<organism evidence="2 3">
    <name type="scientific">Sporolactobacillus shoreae</name>
    <dbReference type="NCBI Taxonomy" id="1465501"/>
    <lineage>
        <taxon>Bacteria</taxon>
        <taxon>Bacillati</taxon>
        <taxon>Bacillota</taxon>
        <taxon>Bacilli</taxon>
        <taxon>Bacillales</taxon>
        <taxon>Sporolactobacillaceae</taxon>
        <taxon>Sporolactobacillus</taxon>
    </lineage>
</organism>
<evidence type="ECO:0000313" key="3">
    <source>
        <dbReference type="Proteomes" id="UP000298347"/>
    </source>
</evidence>
<protein>
    <recommendedName>
        <fullName evidence="1">Fungal lipase-type domain-containing protein</fullName>
    </recommendedName>
</protein>
<reference evidence="2 3" key="1">
    <citation type="journal article" date="2015" name="Int. J. Syst. Evol. Microbiol.">
        <title>Sporolactobacillus shoreae sp. nov. and Sporolactobacillus spathodeae sp. nov., two spore-forming lactic acid bacteria isolated from tree barks in Thailand.</title>
        <authorList>
            <person name="Thamacharoensuk T."/>
            <person name="Kitahara M."/>
            <person name="Ohkuma M."/>
            <person name="Thongchul N."/>
            <person name="Tanasupawat S."/>
        </authorList>
    </citation>
    <scope>NUCLEOTIDE SEQUENCE [LARGE SCALE GENOMIC DNA]</scope>
    <source>
        <strain evidence="2 3">BK92</strain>
    </source>
</reference>
<accession>A0A4Z0GSY2</accession>
<dbReference type="Proteomes" id="UP000298347">
    <property type="component" value="Unassembled WGS sequence"/>
</dbReference>
<evidence type="ECO:0000313" key="2">
    <source>
        <dbReference type="EMBL" id="TGA99811.1"/>
    </source>
</evidence>
<feature type="domain" description="Fungal lipase-type" evidence="1">
    <location>
        <begin position="84"/>
        <end position="220"/>
    </location>
</feature>
<comment type="caution">
    <text evidence="2">The sequence shown here is derived from an EMBL/GenBank/DDBJ whole genome shotgun (WGS) entry which is preliminary data.</text>
</comment>
<keyword evidence="3" id="KW-1185">Reference proteome</keyword>
<sequence>MDHSKDNTKISAMEYFTLSDQVYDHSYIEGANGIMKSRVRYDVDGKKGIYKIVERLNNPENGAQGFAVAPVDNKGNVDTSRMIIAYRGTEGFGNNLDRETDVQQVVEGKHQFTKVEKYIPEGRGVRAVNETIDSQFTSGIKFYDDLKKKYPHSVITTTGHSLGGAMAQYTAAERDVPATTFAAPNTYKLLDDKTKKKVSEGYFRRTIVDYTHKKDLIGKFTEFSQQVGSQYVIKANGTKHPFYALIGIDGHMQDTFYNMFASDGSVKLEVSPEKIRSYAGRLDDAASALTTLVRTLTDYQEEEWTAVKALKRRLIDETFHGGKYDLLSENDVMDQMNQLASGHNNGKIYLHDEELFNQVIRKFQKKKTDLDNLARYIADAGNKLQEKDRETAQLFAMNATH</sequence>
<proteinExistence type="predicted"/>
<dbReference type="Gene3D" id="3.40.50.1820">
    <property type="entry name" value="alpha/beta hydrolase"/>
    <property type="match status" value="1"/>
</dbReference>
<dbReference type="Pfam" id="PF01764">
    <property type="entry name" value="Lipase_3"/>
    <property type="match status" value="1"/>
</dbReference>
<name>A0A4Z0GSY2_9BACL</name>
<dbReference type="InterPro" id="IPR029058">
    <property type="entry name" value="AB_hydrolase_fold"/>
</dbReference>
<dbReference type="OrthoDB" id="6450827at2"/>
<dbReference type="RefSeq" id="WP_135347207.1">
    <property type="nucleotide sequence ID" value="NZ_SRJD01000002.1"/>
</dbReference>
<dbReference type="GO" id="GO:0006629">
    <property type="term" value="P:lipid metabolic process"/>
    <property type="evidence" value="ECO:0007669"/>
    <property type="project" value="InterPro"/>
</dbReference>
<dbReference type="InterPro" id="IPR002921">
    <property type="entry name" value="Fungal_lipase-type"/>
</dbReference>